<feature type="signal peptide" evidence="1">
    <location>
        <begin position="1"/>
        <end position="23"/>
    </location>
</feature>
<dbReference type="AlphaFoldDB" id="A0A565AUM4"/>
<dbReference type="Proteomes" id="UP000489600">
    <property type="component" value="Unassembled WGS sequence"/>
</dbReference>
<evidence type="ECO:0000256" key="1">
    <source>
        <dbReference type="SAM" id="SignalP"/>
    </source>
</evidence>
<evidence type="ECO:0000313" key="3">
    <source>
        <dbReference type="Proteomes" id="UP000489600"/>
    </source>
</evidence>
<sequence>MNLRMFRLPGSFVVVLLSRLVGSSPCYWFEERRGSWLLYELWMCWALDASEYEFLECKGG</sequence>
<organism evidence="2 3">
    <name type="scientific">Arabis nemorensis</name>
    <dbReference type="NCBI Taxonomy" id="586526"/>
    <lineage>
        <taxon>Eukaryota</taxon>
        <taxon>Viridiplantae</taxon>
        <taxon>Streptophyta</taxon>
        <taxon>Embryophyta</taxon>
        <taxon>Tracheophyta</taxon>
        <taxon>Spermatophyta</taxon>
        <taxon>Magnoliopsida</taxon>
        <taxon>eudicotyledons</taxon>
        <taxon>Gunneridae</taxon>
        <taxon>Pentapetalae</taxon>
        <taxon>rosids</taxon>
        <taxon>malvids</taxon>
        <taxon>Brassicales</taxon>
        <taxon>Brassicaceae</taxon>
        <taxon>Arabideae</taxon>
        <taxon>Arabis</taxon>
    </lineage>
</organism>
<protein>
    <recommendedName>
        <fullName evidence="4">Secreted protein</fullName>
    </recommendedName>
</protein>
<gene>
    <name evidence="2" type="ORF">ANE_LOCUS3178</name>
</gene>
<dbReference type="EMBL" id="CABITT030000001">
    <property type="protein sequence ID" value="VVA92733.1"/>
    <property type="molecule type" value="Genomic_DNA"/>
</dbReference>
<proteinExistence type="predicted"/>
<name>A0A565AUM4_9BRAS</name>
<keyword evidence="3" id="KW-1185">Reference proteome</keyword>
<keyword evidence="1" id="KW-0732">Signal</keyword>
<reference evidence="2" key="1">
    <citation type="submission" date="2019-07" db="EMBL/GenBank/DDBJ databases">
        <authorList>
            <person name="Dittberner H."/>
        </authorList>
    </citation>
    <scope>NUCLEOTIDE SEQUENCE [LARGE SCALE GENOMIC DNA]</scope>
</reference>
<evidence type="ECO:0000313" key="2">
    <source>
        <dbReference type="EMBL" id="VVA92733.1"/>
    </source>
</evidence>
<comment type="caution">
    <text evidence="2">The sequence shown here is derived from an EMBL/GenBank/DDBJ whole genome shotgun (WGS) entry which is preliminary data.</text>
</comment>
<feature type="chain" id="PRO_5021905489" description="Secreted protein" evidence="1">
    <location>
        <begin position="24"/>
        <end position="60"/>
    </location>
</feature>
<accession>A0A565AUM4</accession>
<evidence type="ECO:0008006" key="4">
    <source>
        <dbReference type="Google" id="ProtNLM"/>
    </source>
</evidence>